<gene>
    <name evidence="3" type="ORF">Acr_06g0013070</name>
</gene>
<dbReference type="AlphaFoldDB" id="A0A7J0EUV5"/>
<evidence type="ECO:0000313" key="3">
    <source>
        <dbReference type="EMBL" id="GFY89367.1"/>
    </source>
</evidence>
<evidence type="ECO:0000256" key="1">
    <source>
        <dbReference type="SAM" id="MobiDB-lite"/>
    </source>
</evidence>
<keyword evidence="4" id="KW-1185">Reference proteome</keyword>
<comment type="caution">
    <text evidence="3">The sequence shown here is derived from an EMBL/GenBank/DDBJ whole genome shotgun (WGS) entry which is preliminary data.</text>
</comment>
<accession>A0A7J0EUV5</accession>
<reference evidence="3 4" key="1">
    <citation type="submission" date="2019-07" db="EMBL/GenBank/DDBJ databases">
        <title>De Novo Assembly of kiwifruit Actinidia rufa.</title>
        <authorList>
            <person name="Sugita-Konishi S."/>
            <person name="Sato K."/>
            <person name="Mori E."/>
            <person name="Abe Y."/>
            <person name="Kisaki G."/>
            <person name="Hamano K."/>
            <person name="Suezawa K."/>
            <person name="Otani M."/>
            <person name="Fukuda T."/>
            <person name="Manabe T."/>
            <person name="Gomi K."/>
            <person name="Tabuchi M."/>
            <person name="Akimitsu K."/>
            <person name="Kataoka I."/>
        </authorList>
    </citation>
    <scope>NUCLEOTIDE SEQUENCE [LARGE SCALE GENOMIC DNA]</scope>
    <source>
        <strain evidence="4">cv. Fuchu</strain>
    </source>
</reference>
<organism evidence="3 4">
    <name type="scientific">Actinidia rufa</name>
    <dbReference type="NCBI Taxonomy" id="165716"/>
    <lineage>
        <taxon>Eukaryota</taxon>
        <taxon>Viridiplantae</taxon>
        <taxon>Streptophyta</taxon>
        <taxon>Embryophyta</taxon>
        <taxon>Tracheophyta</taxon>
        <taxon>Spermatophyta</taxon>
        <taxon>Magnoliopsida</taxon>
        <taxon>eudicotyledons</taxon>
        <taxon>Gunneridae</taxon>
        <taxon>Pentapetalae</taxon>
        <taxon>asterids</taxon>
        <taxon>Ericales</taxon>
        <taxon>Actinidiaceae</taxon>
        <taxon>Actinidia</taxon>
    </lineage>
</organism>
<evidence type="ECO:0000256" key="2">
    <source>
        <dbReference type="SAM" id="Phobius"/>
    </source>
</evidence>
<protein>
    <submittedName>
        <fullName evidence="3">Uncharacterized protein</fullName>
    </submittedName>
</protein>
<keyword evidence="2" id="KW-0472">Membrane</keyword>
<dbReference type="EMBL" id="BJWL01000006">
    <property type="protein sequence ID" value="GFY89367.1"/>
    <property type="molecule type" value="Genomic_DNA"/>
</dbReference>
<keyword evidence="2" id="KW-1133">Transmembrane helix</keyword>
<proteinExistence type="predicted"/>
<keyword evidence="2" id="KW-0812">Transmembrane</keyword>
<feature type="region of interest" description="Disordered" evidence="1">
    <location>
        <begin position="53"/>
        <end position="74"/>
    </location>
</feature>
<name>A0A7J0EUV5_9ERIC</name>
<feature type="transmembrane region" description="Helical" evidence="2">
    <location>
        <begin position="31"/>
        <end position="49"/>
    </location>
</feature>
<evidence type="ECO:0000313" key="4">
    <source>
        <dbReference type="Proteomes" id="UP000585474"/>
    </source>
</evidence>
<dbReference type="Proteomes" id="UP000585474">
    <property type="component" value="Unassembled WGS sequence"/>
</dbReference>
<sequence length="74" mass="8283">MDYMPEFCATAGATTASTARRRCTGSGQPLTPLHLATMAAAVTAMAILYHHQNKKHRHLGNRHNRRVGRRLMRI</sequence>